<comment type="caution">
    <text evidence="4">The sequence shown here is derived from an EMBL/GenBank/DDBJ whole genome shotgun (WGS) entry which is preliminary data.</text>
</comment>
<feature type="transmembrane region" description="Helical" evidence="2">
    <location>
        <begin position="106"/>
        <end position="122"/>
    </location>
</feature>
<dbReference type="AlphaFoldDB" id="A0A1Q9CUI8"/>
<feature type="transmembrane region" description="Helical" evidence="2">
    <location>
        <begin position="329"/>
        <end position="346"/>
    </location>
</feature>
<gene>
    <name evidence="4" type="primary">Mss51</name>
    <name evidence="4" type="ORF">AK812_SmicGene32269</name>
</gene>
<feature type="transmembrane region" description="Helical" evidence="2">
    <location>
        <begin position="979"/>
        <end position="999"/>
    </location>
</feature>
<feature type="compositionally biased region" description="Low complexity" evidence="1">
    <location>
        <begin position="1045"/>
        <end position="1062"/>
    </location>
</feature>
<feature type="transmembrane region" description="Helical" evidence="2">
    <location>
        <begin position="430"/>
        <end position="462"/>
    </location>
</feature>
<keyword evidence="2" id="KW-0812">Transmembrane</keyword>
<reference evidence="4 5" key="1">
    <citation type="submission" date="2016-02" db="EMBL/GenBank/DDBJ databases">
        <title>Genome analysis of coral dinoflagellate symbionts highlights evolutionary adaptations to a symbiotic lifestyle.</title>
        <authorList>
            <person name="Aranda M."/>
            <person name="Li Y."/>
            <person name="Liew Y.J."/>
            <person name="Baumgarten S."/>
            <person name="Simakov O."/>
            <person name="Wilson M."/>
            <person name="Piel J."/>
            <person name="Ashoor H."/>
            <person name="Bougouffa S."/>
            <person name="Bajic V.B."/>
            <person name="Ryu T."/>
            <person name="Ravasi T."/>
            <person name="Bayer T."/>
            <person name="Micklem G."/>
            <person name="Kim H."/>
            <person name="Bhak J."/>
            <person name="Lajeunesse T.C."/>
            <person name="Voolstra C.R."/>
        </authorList>
    </citation>
    <scope>NUCLEOTIDE SEQUENCE [LARGE SCALE GENOMIC DNA]</scope>
    <source>
        <strain evidence="4 5">CCMP2467</strain>
    </source>
</reference>
<feature type="transmembrane region" description="Helical" evidence="2">
    <location>
        <begin position="220"/>
        <end position="242"/>
    </location>
</feature>
<name>A0A1Q9CUI8_SYMMI</name>
<sequence length="1177" mass="131078">MLNPGSNPVLKWFIMGSADTTDMSYDAEKNETTPLQPGVAETAYSGKAADQLAEVDTDRLLPPKNQTPKGGFVHLDVTRIVCVFLVAIDHGDGKYSEWNVIWDQQWTLQWIVLVCGIAFCLSSKPLLNFLLRLGLYVAIGIVVNWAAWIGLGMDWKHDFFNVIFQMWFVIGLMLYCIILNPLRSYLAEDTKNLEEHAKEKGPYTSSWLGAPPEEGMFNSILMMLFVVIAIGIVCAVFLPMIVNPFLAPAILNASKTLGGAGNVWGLPSTYQEAEDFVACLCRYAFLTLSNLFLMRAIRSTNIKPSFIPWVMLANSAVNRSGFYRGPEERPFHLLDLMILSMVSYAYGVRYRKIVGDYFCRYWFLVLIAFALTWPPSLHVRLDVHPTHDLILRSKAEIMETICILAWLCASDRFFPREIFTEDRLGFLNDWALLLFLVHKAVHMIFGLPLSWFVLVGLMPVAWVFRSEFLCARAETAETSGGFQPYRMFYWQTDAQGRTTVLHDRAKGLGLFHTGLEKVTDEKTCKNACRGSWVDGDCADMFYFRKAATSLVLICLLDTSALESDFTWLQRARGVQRSAEVHGAEERIMELVRIPDTDFDLDGIGTCWEDYFATRGMAPQNRAACTGALSVPLTILHAIRSFNMELGDEELCIDLPGSRILELTDMELVYEELGRALPESGATLRLIGPELGRELPLGSELEIGNVRLTFHRTMYQDFLTSAGPPDLAVAFHAGIQEYESWHPALRALVQLRVPTAITSYSLSDAAGGLWEMRRRGTHPSMRFQGVNPFACSERLAVDEAMGALGLLPDSLDAQRLQWLQSQTMRAGGLLELAAAFQAQGHDSAKEAEAVSINSWWCWLGNGGYDCDFRGVLLAWLCTQTRVAALNRWLTVCQGNQNGITVQAFVMLDAFVAWLYNFGLYAEGSQATVVVLCCGHQRGEYWQYSKNDGCWAGTSSAAWEEGANSMIAGEYITHYCPPEQVLFLSLLLVAAAIGGLAYYCFVVADIQFAMQTALPALDIAGSIRGGSQASQASSRPTTSRSRRSHGSKGSAKAAEAARVEAGPPEEGPRPATSPGSVHNYGWDRDVTKRFKELGQRDNVGILMGSAPHWSGAPEALKILQATAPAANFDSTMRSTHTFEIAVTPRDLLHIANNRRRDVMTEFQQVLRVQEPMLRKLRRL</sequence>
<dbReference type="PANTHER" id="PTHR28069">
    <property type="entry name" value="GH20023P"/>
    <property type="match status" value="1"/>
</dbReference>
<evidence type="ECO:0000256" key="2">
    <source>
        <dbReference type="SAM" id="Phobius"/>
    </source>
</evidence>
<evidence type="ECO:0000259" key="3">
    <source>
        <dbReference type="Pfam" id="PF20179"/>
    </source>
</evidence>
<dbReference type="EMBL" id="LSRX01000908">
    <property type="protein sequence ID" value="OLP86588.1"/>
    <property type="molecule type" value="Genomic_DNA"/>
</dbReference>
<keyword evidence="2" id="KW-1133">Transmembrane helix</keyword>
<organism evidence="4 5">
    <name type="scientific">Symbiodinium microadriaticum</name>
    <name type="common">Dinoflagellate</name>
    <name type="synonym">Zooxanthella microadriatica</name>
    <dbReference type="NCBI Taxonomy" id="2951"/>
    <lineage>
        <taxon>Eukaryota</taxon>
        <taxon>Sar</taxon>
        <taxon>Alveolata</taxon>
        <taxon>Dinophyceae</taxon>
        <taxon>Suessiales</taxon>
        <taxon>Symbiodiniaceae</taxon>
        <taxon>Symbiodinium</taxon>
    </lineage>
</organism>
<feature type="transmembrane region" description="Helical" evidence="2">
    <location>
        <begin position="129"/>
        <end position="150"/>
    </location>
</feature>
<dbReference type="InterPro" id="IPR046824">
    <property type="entry name" value="Mss51-like_C"/>
</dbReference>
<keyword evidence="2" id="KW-0472">Membrane</keyword>
<keyword evidence="5" id="KW-1185">Reference proteome</keyword>
<feature type="compositionally biased region" description="Low complexity" evidence="1">
    <location>
        <begin position="1025"/>
        <end position="1037"/>
    </location>
</feature>
<feature type="transmembrane region" description="Helical" evidence="2">
    <location>
        <begin position="358"/>
        <end position="377"/>
    </location>
</feature>
<feature type="transmembrane region" description="Helical" evidence="2">
    <location>
        <begin position="162"/>
        <end position="182"/>
    </location>
</feature>
<proteinExistence type="predicted"/>
<feature type="domain" description="Mitochondrial splicing suppressor 51-like C-terminal" evidence="3">
    <location>
        <begin position="631"/>
        <end position="790"/>
    </location>
</feature>
<evidence type="ECO:0000256" key="1">
    <source>
        <dbReference type="SAM" id="MobiDB-lite"/>
    </source>
</evidence>
<evidence type="ECO:0000313" key="4">
    <source>
        <dbReference type="EMBL" id="OLP86588.1"/>
    </source>
</evidence>
<feature type="region of interest" description="Disordered" evidence="1">
    <location>
        <begin position="1023"/>
        <end position="1078"/>
    </location>
</feature>
<evidence type="ECO:0000313" key="5">
    <source>
        <dbReference type="Proteomes" id="UP000186817"/>
    </source>
</evidence>
<dbReference type="Pfam" id="PF20179">
    <property type="entry name" value="MSS51_C"/>
    <property type="match status" value="1"/>
</dbReference>
<dbReference type="Proteomes" id="UP000186817">
    <property type="component" value="Unassembled WGS sequence"/>
</dbReference>
<protein>
    <recommendedName>
        <fullName evidence="3">Mitochondrial splicing suppressor 51-like C-terminal domain-containing protein</fullName>
    </recommendedName>
</protein>
<accession>A0A1Q9CUI8</accession>
<dbReference type="OrthoDB" id="408646at2759"/>